<accession>A0AAD3NWZ9</accession>
<protein>
    <recommendedName>
        <fullName evidence="3">Transposase</fullName>
    </recommendedName>
</protein>
<dbReference type="PANTHER" id="PTHR33055:SF3">
    <property type="entry name" value="PUTATIVE TRANSPOSASE FOR IS117-RELATED"/>
    <property type="match status" value="1"/>
</dbReference>
<dbReference type="InterPro" id="IPR047650">
    <property type="entry name" value="Transpos_IS110"/>
</dbReference>
<dbReference type="EMBL" id="BSFH01000025">
    <property type="protein sequence ID" value="GLK64151.1"/>
    <property type="molecule type" value="Genomic_DNA"/>
</dbReference>
<proteinExistence type="predicted"/>
<dbReference type="Proteomes" id="UP001143349">
    <property type="component" value="Unassembled WGS sequence"/>
</dbReference>
<dbReference type="PANTHER" id="PTHR33055">
    <property type="entry name" value="TRANSPOSASE FOR INSERTION SEQUENCE ELEMENT IS1111A"/>
    <property type="match status" value="1"/>
</dbReference>
<comment type="caution">
    <text evidence="1">The sequence shown here is derived from an EMBL/GenBank/DDBJ whole genome shotgun (WGS) entry which is preliminary data.</text>
</comment>
<reference evidence="1" key="2">
    <citation type="submission" date="2023-01" db="EMBL/GenBank/DDBJ databases">
        <authorList>
            <person name="Sun Q."/>
            <person name="Evtushenko L."/>
        </authorList>
    </citation>
    <scope>NUCLEOTIDE SEQUENCE</scope>
    <source>
        <strain evidence="1">VKM B-2222</strain>
    </source>
</reference>
<gene>
    <name evidence="1" type="ORF">GCM10017635_16220</name>
</gene>
<evidence type="ECO:0008006" key="3">
    <source>
        <dbReference type="Google" id="ProtNLM"/>
    </source>
</evidence>
<organism evidence="1 2">
    <name type="scientific">Paracoccus kondratievae</name>
    <dbReference type="NCBI Taxonomy" id="135740"/>
    <lineage>
        <taxon>Bacteria</taxon>
        <taxon>Pseudomonadati</taxon>
        <taxon>Pseudomonadota</taxon>
        <taxon>Alphaproteobacteria</taxon>
        <taxon>Rhodobacterales</taxon>
        <taxon>Paracoccaceae</taxon>
        <taxon>Paracoccus</taxon>
    </lineage>
</organism>
<name>A0AAD3NWZ9_9RHOB</name>
<evidence type="ECO:0000313" key="2">
    <source>
        <dbReference type="Proteomes" id="UP001143349"/>
    </source>
</evidence>
<reference evidence="1" key="1">
    <citation type="journal article" date="2014" name="Int. J. Syst. Evol. Microbiol.">
        <title>Complete genome sequence of Corynebacterium casei LMG S-19264T (=DSM 44701T), isolated from a smear-ripened cheese.</title>
        <authorList>
            <consortium name="US DOE Joint Genome Institute (JGI-PGF)"/>
            <person name="Walter F."/>
            <person name="Albersmeier A."/>
            <person name="Kalinowski J."/>
            <person name="Ruckert C."/>
        </authorList>
    </citation>
    <scope>NUCLEOTIDE SEQUENCE</scope>
    <source>
        <strain evidence="1">VKM B-2222</strain>
    </source>
</reference>
<sequence>MKALAFTVAATVDLGDIRDYTEGEWSLAQARHNLEKLRTGAGRPLSSRLKRQILRKLDRLELLLGQTKEIETERDAELKQADRTDTPAAAVLAALKGIGTDLRGGDQGRGAVALVRKPSATDCLCWPDTNTLARCGYVCREQGAGKSGKPRLRTTMIQVAWLWLRHQPRSELSRWFQQRVAGHGGRIRKTMIAAMTRKLLVALWKYLTAGVVIEGAAMKTV</sequence>
<evidence type="ECO:0000313" key="1">
    <source>
        <dbReference type="EMBL" id="GLK64151.1"/>
    </source>
</evidence>
<dbReference type="AlphaFoldDB" id="A0AAD3NWZ9"/>
<keyword evidence="2" id="KW-1185">Reference proteome</keyword>